<reference evidence="2 3" key="1">
    <citation type="journal article" date="2018" name="Front. Plant Sci.">
        <title>Red Clover (Trifolium pratense) and Zigzag Clover (T. medium) - A Picture of Genomic Similarities and Differences.</title>
        <authorList>
            <person name="Dluhosova J."/>
            <person name="Istvanek J."/>
            <person name="Nedelnik J."/>
            <person name="Repkova J."/>
        </authorList>
    </citation>
    <scope>NUCLEOTIDE SEQUENCE [LARGE SCALE GENOMIC DNA]</scope>
    <source>
        <strain evidence="3">cv. 10/8</strain>
        <tissue evidence="2">Leaf</tissue>
    </source>
</reference>
<keyword evidence="3" id="KW-1185">Reference proteome</keyword>
<organism evidence="2 3">
    <name type="scientific">Trifolium medium</name>
    <dbReference type="NCBI Taxonomy" id="97028"/>
    <lineage>
        <taxon>Eukaryota</taxon>
        <taxon>Viridiplantae</taxon>
        <taxon>Streptophyta</taxon>
        <taxon>Embryophyta</taxon>
        <taxon>Tracheophyta</taxon>
        <taxon>Spermatophyta</taxon>
        <taxon>Magnoliopsida</taxon>
        <taxon>eudicotyledons</taxon>
        <taxon>Gunneridae</taxon>
        <taxon>Pentapetalae</taxon>
        <taxon>rosids</taxon>
        <taxon>fabids</taxon>
        <taxon>Fabales</taxon>
        <taxon>Fabaceae</taxon>
        <taxon>Papilionoideae</taxon>
        <taxon>50 kb inversion clade</taxon>
        <taxon>NPAAA clade</taxon>
        <taxon>Hologalegina</taxon>
        <taxon>IRL clade</taxon>
        <taxon>Trifolieae</taxon>
        <taxon>Trifolium</taxon>
    </lineage>
</organism>
<dbReference type="AlphaFoldDB" id="A0A392T4C5"/>
<evidence type="ECO:0000313" key="3">
    <source>
        <dbReference type="Proteomes" id="UP000265520"/>
    </source>
</evidence>
<dbReference type="Proteomes" id="UP000265520">
    <property type="component" value="Unassembled WGS sequence"/>
</dbReference>
<proteinExistence type="predicted"/>
<comment type="caution">
    <text evidence="2">The sequence shown here is derived from an EMBL/GenBank/DDBJ whole genome shotgun (WGS) entry which is preliminary data.</text>
</comment>
<evidence type="ECO:0000313" key="2">
    <source>
        <dbReference type="EMBL" id="MCI55938.1"/>
    </source>
</evidence>
<feature type="compositionally biased region" description="Pro residues" evidence="1">
    <location>
        <begin position="1"/>
        <end position="10"/>
    </location>
</feature>
<protein>
    <submittedName>
        <fullName evidence="2">Uncharacterized protein</fullName>
    </submittedName>
</protein>
<name>A0A392T4C5_9FABA</name>
<sequence length="88" mass="9975">MRPLLPGDPPRPCEQEALTREEAEREGAIATSLTTKINKLRRIAEDLLSSGELQEGSRAQRDVQEIWETENYARVYWRRGGPSGHATQ</sequence>
<dbReference type="EMBL" id="LXQA010504083">
    <property type="protein sequence ID" value="MCI55938.1"/>
    <property type="molecule type" value="Genomic_DNA"/>
</dbReference>
<feature type="compositionally biased region" description="Basic and acidic residues" evidence="1">
    <location>
        <begin position="11"/>
        <end position="26"/>
    </location>
</feature>
<accession>A0A392T4C5</accession>
<feature type="region of interest" description="Disordered" evidence="1">
    <location>
        <begin position="1"/>
        <end position="26"/>
    </location>
</feature>
<evidence type="ECO:0000256" key="1">
    <source>
        <dbReference type="SAM" id="MobiDB-lite"/>
    </source>
</evidence>